<gene>
    <name evidence="1" type="ORF">EYF80_007753</name>
</gene>
<reference evidence="1 2" key="1">
    <citation type="submission" date="2019-03" db="EMBL/GenBank/DDBJ databases">
        <title>First draft genome of Liparis tanakae, snailfish: a comprehensive survey of snailfish specific genes.</title>
        <authorList>
            <person name="Kim W."/>
            <person name="Song I."/>
            <person name="Jeong J.-H."/>
            <person name="Kim D."/>
            <person name="Kim S."/>
            <person name="Ryu S."/>
            <person name="Song J.Y."/>
            <person name="Lee S.K."/>
        </authorList>
    </citation>
    <scope>NUCLEOTIDE SEQUENCE [LARGE SCALE GENOMIC DNA]</scope>
    <source>
        <tissue evidence="1">Muscle</tissue>
    </source>
</reference>
<accession>A0A4Z2IWG9</accession>
<organism evidence="1 2">
    <name type="scientific">Liparis tanakae</name>
    <name type="common">Tanaka's snailfish</name>
    <dbReference type="NCBI Taxonomy" id="230148"/>
    <lineage>
        <taxon>Eukaryota</taxon>
        <taxon>Metazoa</taxon>
        <taxon>Chordata</taxon>
        <taxon>Craniata</taxon>
        <taxon>Vertebrata</taxon>
        <taxon>Euteleostomi</taxon>
        <taxon>Actinopterygii</taxon>
        <taxon>Neopterygii</taxon>
        <taxon>Teleostei</taxon>
        <taxon>Neoteleostei</taxon>
        <taxon>Acanthomorphata</taxon>
        <taxon>Eupercaria</taxon>
        <taxon>Perciformes</taxon>
        <taxon>Cottioidei</taxon>
        <taxon>Cottales</taxon>
        <taxon>Liparidae</taxon>
        <taxon>Liparis</taxon>
    </lineage>
</organism>
<keyword evidence="2" id="KW-1185">Reference proteome</keyword>
<evidence type="ECO:0000313" key="1">
    <source>
        <dbReference type="EMBL" id="TNN82107.1"/>
    </source>
</evidence>
<evidence type="ECO:0000313" key="2">
    <source>
        <dbReference type="Proteomes" id="UP000314294"/>
    </source>
</evidence>
<dbReference type="Proteomes" id="UP000314294">
    <property type="component" value="Unassembled WGS sequence"/>
</dbReference>
<name>A0A4Z2IWG9_9TELE</name>
<dbReference type="EMBL" id="SRLO01000042">
    <property type="protein sequence ID" value="TNN82107.1"/>
    <property type="molecule type" value="Genomic_DNA"/>
</dbReference>
<sequence>MCHTPASRRRDSRQNNGELAVAEHVGVEASTGQAGVALAYCDTTRRVAESRGRHRVEARGGERSVDIGVNIATCFTPQPLSELITSCALSVTEEEEEEEV</sequence>
<protein>
    <submittedName>
        <fullName evidence="1">Uncharacterized protein</fullName>
    </submittedName>
</protein>
<comment type="caution">
    <text evidence="1">The sequence shown here is derived from an EMBL/GenBank/DDBJ whole genome shotgun (WGS) entry which is preliminary data.</text>
</comment>
<dbReference type="AlphaFoldDB" id="A0A4Z2IWG9"/>
<proteinExistence type="predicted"/>